<name>A0AAD4JR71_PERFH</name>
<dbReference type="PROSITE" id="PS51154">
    <property type="entry name" value="MACRO"/>
    <property type="match status" value="1"/>
</dbReference>
<evidence type="ECO:0000313" key="3">
    <source>
        <dbReference type="EMBL" id="KAH6837675.1"/>
    </source>
</evidence>
<dbReference type="Pfam" id="PF01661">
    <property type="entry name" value="Macro"/>
    <property type="match status" value="1"/>
</dbReference>
<gene>
    <name evidence="3" type="ORF">C2S53_020217</name>
</gene>
<evidence type="ECO:0000256" key="1">
    <source>
        <dbReference type="SAM" id="MobiDB-lite"/>
    </source>
</evidence>
<proteinExistence type="predicted"/>
<dbReference type="PANTHER" id="PTHR12486">
    <property type="entry name" value="APRATAXIN-RELATED"/>
    <property type="match status" value="1"/>
</dbReference>
<dbReference type="GO" id="GO:0030983">
    <property type="term" value="F:mismatched DNA binding"/>
    <property type="evidence" value="ECO:0007669"/>
    <property type="project" value="TreeGrafter"/>
</dbReference>
<feature type="domain" description="Macro" evidence="2">
    <location>
        <begin position="321"/>
        <end position="571"/>
    </location>
</feature>
<dbReference type="GO" id="GO:0033699">
    <property type="term" value="F:DNA 5'-adenosine monophosphate hydrolase activity"/>
    <property type="evidence" value="ECO:0007669"/>
    <property type="project" value="TreeGrafter"/>
</dbReference>
<feature type="compositionally biased region" description="Basic and acidic residues" evidence="1">
    <location>
        <begin position="485"/>
        <end position="496"/>
    </location>
</feature>
<feature type="region of interest" description="Disordered" evidence="1">
    <location>
        <begin position="485"/>
        <end position="529"/>
    </location>
</feature>
<dbReference type="Gene3D" id="3.30.428.10">
    <property type="entry name" value="HIT-like"/>
    <property type="match status" value="1"/>
</dbReference>
<dbReference type="Pfam" id="PF11969">
    <property type="entry name" value="DcpS_C"/>
    <property type="match status" value="1"/>
</dbReference>
<dbReference type="FunFam" id="3.30.428.10:FF:000004">
    <property type="entry name" value="aprataxin isoform X2"/>
    <property type="match status" value="1"/>
</dbReference>
<dbReference type="SUPFAM" id="SSF52540">
    <property type="entry name" value="P-loop containing nucleoside triphosphate hydrolases"/>
    <property type="match status" value="1"/>
</dbReference>
<dbReference type="SMART" id="SM00506">
    <property type="entry name" value="A1pp"/>
    <property type="match status" value="1"/>
</dbReference>
<dbReference type="Pfam" id="PF13671">
    <property type="entry name" value="AAA_33"/>
    <property type="match status" value="1"/>
</dbReference>
<dbReference type="FunFam" id="3.40.50.300:FF:002337">
    <property type="entry name" value="Transcription factor bHLH140"/>
    <property type="match status" value="1"/>
</dbReference>
<dbReference type="Gene3D" id="3.40.50.300">
    <property type="entry name" value="P-loop containing nucleotide triphosphate hydrolases"/>
    <property type="match status" value="1"/>
</dbReference>
<dbReference type="InterPro" id="IPR036265">
    <property type="entry name" value="HIT-like_sf"/>
</dbReference>
<evidence type="ECO:0000259" key="2">
    <source>
        <dbReference type="PROSITE" id="PS51154"/>
    </source>
</evidence>
<dbReference type="GO" id="GO:0003725">
    <property type="term" value="F:double-stranded RNA binding"/>
    <property type="evidence" value="ECO:0007669"/>
    <property type="project" value="TreeGrafter"/>
</dbReference>
<dbReference type="FunFam" id="3.40.220.10:FF:000020">
    <property type="entry name" value="Transcription factor bHLH140"/>
    <property type="match status" value="1"/>
</dbReference>
<feature type="compositionally biased region" description="Polar residues" evidence="1">
    <location>
        <begin position="508"/>
        <end position="521"/>
    </location>
</feature>
<dbReference type="InterPro" id="IPR002589">
    <property type="entry name" value="Macro_dom"/>
</dbReference>
<dbReference type="GO" id="GO:0000012">
    <property type="term" value="P:single strand break repair"/>
    <property type="evidence" value="ECO:0007669"/>
    <property type="project" value="TreeGrafter"/>
</dbReference>
<dbReference type="Pfam" id="PF16278">
    <property type="entry name" value="zf-C2HE"/>
    <property type="match status" value="1"/>
</dbReference>
<protein>
    <submittedName>
        <fullName evidence="3">APRATAXIN-like protein</fullName>
    </submittedName>
</protein>
<dbReference type="GO" id="GO:1990165">
    <property type="term" value="F:single-strand break-containing DNA binding"/>
    <property type="evidence" value="ECO:0007669"/>
    <property type="project" value="TreeGrafter"/>
</dbReference>
<dbReference type="InterPro" id="IPR043472">
    <property type="entry name" value="Macro_dom-like"/>
</dbReference>
<reference evidence="3 4" key="1">
    <citation type="journal article" date="2021" name="Nat. Commun.">
        <title>Incipient diploidization of the medicinal plant Perilla within 10,000 years.</title>
        <authorList>
            <person name="Zhang Y."/>
            <person name="Shen Q."/>
            <person name="Leng L."/>
            <person name="Zhang D."/>
            <person name="Chen S."/>
            <person name="Shi Y."/>
            <person name="Ning Z."/>
            <person name="Chen S."/>
        </authorList>
    </citation>
    <scope>NUCLEOTIDE SEQUENCE [LARGE SCALE GENOMIC DNA]</scope>
    <source>
        <strain evidence="4">cv. PC099</strain>
    </source>
</reference>
<dbReference type="GO" id="GO:0005634">
    <property type="term" value="C:nucleus"/>
    <property type="evidence" value="ECO:0007669"/>
    <property type="project" value="TreeGrafter"/>
</dbReference>
<comment type="caution">
    <text evidence="3">The sequence shown here is derived from an EMBL/GenBank/DDBJ whole genome shotgun (WGS) entry which is preliminary data.</text>
</comment>
<dbReference type="Proteomes" id="UP001190926">
    <property type="component" value="Unassembled WGS sequence"/>
</dbReference>
<dbReference type="EMBL" id="SDAM02000017">
    <property type="protein sequence ID" value="KAH6837675.1"/>
    <property type="molecule type" value="Genomic_DNA"/>
</dbReference>
<dbReference type="Gene3D" id="3.40.220.10">
    <property type="entry name" value="Leucine Aminopeptidase, subunit E, domain 1"/>
    <property type="match status" value="1"/>
</dbReference>
<feature type="region of interest" description="Disordered" evidence="1">
    <location>
        <begin position="217"/>
        <end position="250"/>
    </location>
</feature>
<dbReference type="SUPFAM" id="SSF52949">
    <property type="entry name" value="Macro domain-like"/>
    <property type="match status" value="1"/>
</dbReference>
<dbReference type="InterPro" id="IPR027417">
    <property type="entry name" value="P-loop_NTPase"/>
</dbReference>
<evidence type="ECO:0000313" key="4">
    <source>
        <dbReference type="Proteomes" id="UP001190926"/>
    </source>
</evidence>
<dbReference type="GO" id="GO:0003697">
    <property type="term" value="F:single-stranded DNA binding"/>
    <property type="evidence" value="ECO:0007669"/>
    <property type="project" value="TreeGrafter"/>
</dbReference>
<dbReference type="InterPro" id="IPR032566">
    <property type="entry name" value="Znf-C2HE"/>
</dbReference>
<dbReference type="PANTHER" id="PTHR12486:SF4">
    <property type="entry name" value="APRATAXIN"/>
    <property type="match status" value="1"/>
</dbReference>
<keyword evidence="4" id="KW-1185">Reference proteome</keyword>
<accession>A0AAD4JR71</accession>
<organism evidence="3 4">
    <name type="scientific">Perilla frutescens var. hirtella</name>
    <name type="common">Perilla citriodora</name>
    <name type="synonym">Perilla setoyensis</name>
    <dbReference type="NCBI Taxonomy" id="608512"/>
    <lineage>
        <taxon>Eukaryota</taxon>
        <taxon>Viridiplantae</taxon>
        <taxon>Streptophyta</taxon>
        <taxon>Embryophyta</taxon>
        <taxon>Tracheophyta</taxon>
        <taxon>Spermatophyta</taxon>
        <taxon>Magnoliopsida</taxon>
        <taxon>eudicotyledons</taxon>
        <taxon>Gunneridae</taxon>
        <taxon>Pentapetalae</taxon>
        <taxon>asterids</taxon>
        <taxon>lamiids</taxon>
        <taxon>Lamiales</taxon>
        <taxon>Lamiaceae</taxon>
        <taxon>Nepetoideae</taxon>
        <taxon>Elsholtzieae</taxon>
        <taxon>Perilla</taxon>
    </lineage>
</organism>
<sequence length="1129" mass="124303">MESMEIEREKAPPAGEEKKETKPIIVILMGLPGSGKSTFCEEVMRISRRPWERVCQDTINGGKSGTKIHCLAAAASALKDGKSVLIDRCNIDKEQRADFLKLGGLETEKHAVVLDLPAKLCISRSVKRSGHEGNLQGGRAAAVVNHMVPKKELPKLSEGLNRITFCREEKDVKEAINVYGSLGPLDSLPSGCFGQKSSDSKVQIGIMKFLKKVDMSQNAGSKPKDSGVEGMKMGSRTSGDALEKTEKDDELGITSTSGATAADSIPTLAFPSISTADFQFNLEKASDIIVEKVEEFIGRIGKARLVLVDLSRGSKILSLVKTKAAKKNLDSNKFFTFVGDITQLHSQGGLRCNVIANAANWRLKPGGGGVNAAIFKAAGTELESATKERAVTLTPGKTVIVPLPSSSPLFAKEGVTHVIHVLGPNMNPQRPDCLKDDYTQGCRILREAYSSLFEGFVSIVRSHGVVSKNDSERSSESRDLQEAILNKEEQNGKREAVYTPESNKKSKGSQQDLKPGVNNQNRVEKGNTTKSWGKWAQALYDIAMHPDNHKNIVLEVSDDVVVIKDAYPKAQQHLLVIARADGLDSIADVSKDHISLLKKIHDVGLKWAEKFIHENKSLSFRLGYHSVPSMRKLHLHVISQDFDSSHLKNKKHWNSFTTPFFLDSIDVINELEEFGNVTLKNDKCLAMELRCHRCRSVHPNIPRLKSHISSCKASFPASLLENGHLISSEEAAVPVPSPEQPPGPRGVAQEAARECAQAVHLRPRFEAHLQSIVRPQADPSAESLILTAAAAFPPDHYRYPAISHFFPSSAVLLYLVRYMDQVMVSTKRWTDNCMGWTPLHSMIYISVLFYIQVFRAMDSAGLTPPGSKLSHLLLEFQLSHRLQSLWIPGPLVQFFKNLACFLPSENQVGTVTPSVNPSPQWGRQSTRYGLEAPFNDRFPNVPALISRLRNICTVASRDNMTDTLFSTDVDGPKFVATLFGRNLTDDAMDRLIMASPGLKLVAPGNFRLWQSASASLDLTGLPVPLDQARDDVPDTWARSLCLTPLSTAQGGLHNHHTHGDDNQIGHYILHINRNLTVDAATTIRDIPTHMYYAAITYCMNLSAPGDEGALRGQWRIQNFKIGGTIYKNV</sequence>
<dbReference type="SUPFAM" id="SSF54197">
    <property type="entry name" value="HIT-like"/>
    <property type="match status" value="1"/>
</dbReference>
<dbReference type="AlphaFoldDB" id="A0AAD4JR71"/>